<proteinExistence type="predicted"/>
<dbReference type="RefSeq" id="WP_107591344.1">
    <property type="nucleotide sequence ID" value="NZ_JBOIIA010000011.1"/>
</dbReference>
<organism evidence="1 2">
    <name type="scientific">Staphylococcus gallinarum</name>
    <dbReference type="NCBI Taxonomy" id="1293"/>
    <lineage>
        <taxon>Bacteria</taxon>
        <taxon>Bacillati</taxon>
        <taxon>Bacillota</taxon>
        <taxon>Bacilli</taxon>
        <taxon>Bacillales</taxon>
        <taxon>Staphylococcaceae</taxon>
        <taxon>Staphylococcus</taxon>
    </lineage>
</organism>
<comment type="caution">
    <text evidence="1">The sequence shown here is derived from an EMBL/GenBank/DDBJ whole genome shotgun (WGS) entry which is preliminary data.</text>
</comment>
<evidence type="ECO:0000313" key="1">
    <source>
        <dbReference type="EMBL" id="RIL42921.1"/>
    </source>
</evidence>
<evidence type="ECO:0000313" key="2">
    <source>
        <dbReference type="Proteomes" id="UP000283576"/>
    </source>
</evidence>
<name>A0A418HP30_STAGA</name>
<dbReference type="EMBL" id="QXRZ01000004">
    <property type="protein sequence ID" value="RIL42921.1"/>
    <property type="molecule type" value="Genomic_DNA"/>
</dbReference>
<dbReference type="AlphaFoldDB" id="A0A418HP30"/>
<accession>A0A418HP30</accession>
<sequence>MAYEYEHDIENALIDSPAHLEDGTFDELKEVYQKARLLDDIVITTKKRLSDQERKAKAFDKVRSFITKRLKEEENTDEYDYGERFMCEEIKRLWEDE</sequence>
<dbReference type="Proteomes" id="UP000283576">
    <property type="component" value="Unassembled WGS sequence"/>
</dbReference>
<gene>
    <name evidence="1" type="ORF">BUZ01_08680</name>
</gene>
<reference evidence="1 2" key="1">
    <citation type="journal article" date="2016" name="Front. Microbiol.">
        <title>Comprehensive Phylogenetic Analysis of Bovine Non-aureus Staphylococci Species Based on Whole-Genome Sequencing.</title>
        <authorList>
            <person name="Naushad S."/>
            <person name="Barkema H.W."/>
            <person name="Luby C."/>
            <person name="Condas L.A."/>
            <person name="Nobrega D.B."/>
            <person name="Carson D.A."/>
            <person name="De Buck J."/>
        </authorList>
    </citation>
    <scope>NUCLEOTIDE SEQUENCE [LARGE SCALE GENOMIC DNA]</scope>
    <source>
        <strain evidence="1 2">SNUC 1388</strain>
    </source>
</reference>
<protein>
    <submittedName>
        <fullName evidence="1">Uncharacterized protein</fullName>
    </submittedName>
</protein>